<dbReference type="GO" id="GO:0005525">
    <property type="term" value="F:GTP binding"/>
    <property type="evidence" value="ECO:0007669"/>
    <property type="project" value="UniProtKB-KW"/>
</dbReference>
<evidence type="ECO:0000259" key="6">
    <source>
        <dbReference type="SMART" id="SM00653"/>
    </source>
</evidence>
<evidence type="ECO:0000256" key="2">
    <source>
        <dbReference type="ARBA" id="ARBA00022540"/>
    </source>
</evidence>
<evidence type="ECO:0000256" key="4">
    <source>
        <dbReference type="ARBA" id="ARBA00022917"/>
    </source>
</evidence>
<keyword evidence="8" id="KW-1185">Reference proteome</keyword>
<dbReference type="PANTHER" id="PTHR23001">
    <property type="entry name" value="EUKARYOTIC TRANSLATION INITIATION FACTOR"/>
    <property type="match status" value="1"/>
</dbReference>
<dbReference type="InterPro" id="IPR002735">
    <property type="entry name" value="Transl_init_fac_IF2/IF5_dom"/>
</dbReference>
<evidence type="ECO:0000256" key="3">
    <source>
        <dbReference type="ARBA" id="ARBA00022741"/>
    </source>
</evidence>
<dbReference type="Proteomes" id="UP000053780">
    <property type="component" value="Unassembled WGS sequence"/>
</dbReference>
<dbReference type="GO" id="GO:0005092">
    <property type="term" value="F:GDP-dissociation inhibitor activity"/>
    <property type="evidence" value="ECO:0007669"/>
    <property type="project" value="TreeGrafter"/>
</dbReference>
<keyword evidence="5" id="KW-0342">GTP-binding</keyword>
<gene>
    <name evidence="7" type="ORF">NAPIS_ORF00880</name>
</gene>
<dbReference type="GO" id="GO:0005829">
    <property type="term" value="C:cytosol"/>
    <property type="evidence" value="ECO:0007669"/>
    <property type="project" value="TreeGrafter"/>
</dbReference>
<dbReference type="EMBL" id="KE647125">
    <property type="protein sequence ID" value="EQB61558.1"/>
    <property type="molecule type" value="Genomic_DNA"/>
</dbReference>
<comment type="similarity">
    <text evidence="1">Belongs to the eIF-2-beta/eIF-5 family.</text>
</comment>
<evidence type="ECO:0000313" key="8">
    <source>
        <dbReference type="Proteomes" id="UP000053780"/>
    </source>
</evidence>
<dbReference type="VEuPathDB" id="MicrosporidiaDB:NAPIS_ORF00880"/>
<evidence type="ECO:0000256" key="5">
    <source>
        <dbReference type="ARBA" id="ARBA00023134"/>
    </source>
</evidence>
<keyword evidence="4" id="KW-0648">Protein biosynthesis</keyword>
<dbReference type="GO" id="GO:0003743">
    <property type="term" value="F:translation initiation factor activity"/>
    <property type="evidence" value="ECO:0007669"/>
    <property type="project" value="UniProtKB-KW"/>
</dbReference>
<feature type="domain" description="Translation initiation factor IF2/IF5" evidence="6">
    <location>
        <begin position="1"/>
        <end position="106"/>
    </location>
</feature>
<reference evidence="7 8" key="1">
    <citation type="journal article" date="2013" name="BMC Genomics">
        <title>Genome sequencing and comparative genomics of honey bee microsporidia, Nosema apis reveal novel insights into host-parasite interactions.</title>
        <authorList>
            <person name="Chen Yp."/>
            <person name="Pettis J.S."/>
            <person name="Zhao Y."/>
            <person name="Liu X."/>
            <person name="Tallon L.J."/>
            <person name="Sadzewicz L.D."/>
            <person name="Li R."/>
            <person name="Zheng H."/>
            <person name="Huang S."/>
            <person name="Zhang X."/>
            <person name="Hamilton M.C."/>
            <person name="Pernal S.F."/>
            <person name="Melathopoulos A.P."/>
            <person name="Yan X."/>
            <person name="Evans J.D."/>
        </authorList>
    </citation>
    <scope>NUCLEOTIDE SEQUENCE [LARGE SCALE GENOMIC DNA]</scope>
    <source>
        <strain evidence="7 8">BRL 01</strain>
    </source>
</reference>
<dbReference type="AlphaFoldDB" id="T0LB17"/>
<organism evidence="7 8">
    <name type="scientific">Vairimorpha apis BRL 01</name>
    <dbReference type="NCBI Taxonomy" id="1037528"/>
    <lineage>
        <taxon>Eukaryota</taxon>
        <taxon>Fungi</taxon>
        <taxon>Fungi incertae sedis</taxon>
        <taxon>Microsporidia</taxon>
        <taxon>Nosematidae</taxon>
        <taxon>Vairimorpha</taxon>
    </lineage>
</organism>
<name>T0LB17_9MICR</name>
<sequence length="247" mass="29216">MPRVNIKYEGKNTGIKTILSNLNEISISLKRNPEHIFKFLSYELNVQTKIDKNKYIINGKHEQDLIQNLIFCFIDKFVLCKHCENPETFFLNVTTFEMECLACGNRSAVPDHKIKQILIKDIKPHTSMYSGFLNNDVYEGNSEEVFVKLKNSGLKNEEIFTNLVNHFDDKYEMLEYTIKQTSLKIILNEFEVYIENNKKYELIEKFINYLLSLDIKKNDIQKYYTKPQNNKKRSLDFKKSINKYFSG</sequence>
<dbReference type="GO" id="GO:0071074">
    <property type="term" value="F:eukaryotic initiation factor eIF2 binding"/>
    <property type="evidence" value="ECO:0007669"/>
    <property type="project" value="TreeGrafter"/>
</dbReference>
<dbReference type="InterPro" id="IPR016189">
    <property type="entry name" value="Transl_init_fac_IF2/IF5_N"/>
</dbReference>
<accession>T0LB17</accession>
<protein>
    <submittedName>
        <fullName evidence="7">Eukaryotic translation initiation factor 5</fullName>
    </submittedName>
</protein>
<dbReference type="HOGENOM" id="CLU_088630_0_0_1"/>
<dbReference type="SUPFAM" id="SSF75689">
    <property type="entry name" value="Zinc-binding domain of translation initiation factor 2 beta"/>
    <property type="match status" value="1"/>
</dbReference>
<dbReference type="Pfam" id="PF01873">
    <property type="entry name" value="eIF-5_eIF-2B"/>
    <property type="match status" value="1"/>
</dbReference>
<dbReference type="OrthoDB" id="10250831at2759"/>
<keyword evidence="2 7" id="KW-0396">Initiation factor</keyword>
<dbReference type="GO" id="GO:0001732">
    <property type="term" value="P:formation of cytoplasmic translation initiation complex"/>
    <property type="evidence" value="ECO:0007669"/>
    <property type="project" value="TreeGrafter"/>
</dbReference>
<dbReference type="InterPro" id="IPR045196">
    <property type="entry name" value="IF2/IF5"/>
</dbReference>
<dbReference type="Gene3D" id="2.20.25.350">
    <property type="match status" value="1"/>
</dbReference>
<dbReference type="Gene3D" id="3.30.30.170">
    <property type="match status" value="1"/>
</dbReference>
<keyword evidence="3" id="KW-0547">Nucleotide-binding</keyword>
<dbReference type="InterPro" id="IPR016190">
    <property type="entry name" value="Transl_init_fac_IF2/IF5_Zn-bd"/>
</dbReference>
<dbReference type="PANTHER" id="PTHR23001:SF7">
    <property type="entry name" value="EUKARYOTIC TRANSLATION INITIATION FACTOR 5"/>
    <property type="match status" value="1"/>
</dbReference>
<dbReference type="SUPFAM" id="SSF100966">
    <property type="entry name" value="Translation initiation factor 2 beta, aIF2beta, N-terminal domain"/>
    <property type="match status" value="1"/>
</dbReference>
<dbReference type="SMART" id="SM00653">
    <property type="entry name" value="eIF2B_5"/>
    <property type="match status" value="1"/>
</dbReference>
<evidence type="ECO:0000256" key="1">
    <source>
        <dbReference type="ARBA" id="ARBA00010397"/>
    </source>
</evidence>
<proteinExistence type="inferred from homology"/>
<evidence type="ECO:0000313" key="7">
    <source>
        <dbReference type="EMBL" id="EQB61558.1"/>
    </source>
</evidence>